<feature type="compositionally biased region" description="Basic and acidic residues" evidence="2">
    <location>
        <begin position="321"/>
        <end position="338"/>
    </location>
</feature>
<evidence type="ECO:0000256" key="1">
    <source>
        <dbReference type="SAM" id="Coils"/>
    </source>
</evidence>
<dbReference type="InterPro" id="IPR006073">
    <property type="entry name" value="GTP-bd"/>
</dbReference>
<feature type="compositionally biased region" description="Low complexity" evidence="2">
    <location>
        <begin position="523"/>
        <end position="533"/>
    </location>
</feature>
<feature type="coiled-coil region" evidence="1">
    <location>
        <begin position="251"/>
        <end position="303"/>
    </location>
</feature>
<feature type="region of interest" description="Disordered" evidence="2">
    <location>
        <begin position="450"/>
        <end position="577"/>
    </location>
</feature>
<name>A0A8H5HST9_9AGAR</name>
<dbReference type="OrthoDB" id="8954335at2759"/>
<dbReference type="EMBL" id="JAACJN010000025">
    <property type="protein sequence ID" value="KAF5388966.1"/>
    <property type="molecule type" value="Genomic_DNA"/>
</dbReference>
<dbReference type="InterPro" id="IPR027417">
    <property type="entry name" value="P-loop_NTPase"/>
</dbReference>
<dbReference type="Proteomes" id="UP000518752">
    <property type="component" value="Unassembled WGS sequence"/>
</dbReference>
<dbReference type="GO" id="GO:0005525">
    <property type="term" value="F:GTP binding"/>
    <property type="evidence" value="ECO:0007669"/>
    <property type="project" value="InterPro"/>
</dbReference>
<feature type="compositionally biased region" description="Polar residues" evidence="2">
    <location>
        <begin position="7"/>
        <end position="24"/>
    </location>
</feature>
<sequence length="577" mass="65501">MAPGPRTKSNSKNFDNQGSFGDNSTSDDDVVVVAVMGNTGSGKSSFIQLLSGNASVKTSDSLHSETIDVQCVDFVDEETGRNVILVDTPGFDDSRDGITDTDILKRITNFLLQEYDNKRKLNGIIYIHSIASTRFGGQSVRNLTMFKNLCGAETYKNVVILTTFWDDKSSRRLGESREAELKTNFCLKLAQGGAAFMRHNRTKSSAQQVLRHILNLAPTDVQITKEIRVEGKALQDTAAGAVQKVNVDALIAKQKAEVAELHEEIKTMKEANDEIRSELAKQKAEMQIKIDRLEKERTELFDGLASERKARKVLDDTIQQERNDRIKQEQDWKNRSQNEEEPVNETWWRTQSKGWSRVEPELEEDIPVLPNLLRNPVFSGFDFDADMRRANTKATEEKSTTTPKVTEEKWRTTQFRSWGRFGPGLEEEVPVFPNFLGMKPVFGGLDFGMEMPHKQDSKTRDNMRSSQSKSWGKSGSEVEEDNSTFPDFPDKPSFGDLRQRMQKREEKWRSETWSKPGLERQEPNFPGKPFFPGFGLGEDAFSRNRKSKEKTQSSQSKSWGKFGVELDSKDDFPVFPT</sequence>
<dbReference type="Gene3D" id="3.40.50.300">
    <property type="entry name" value="P-loop containing nucleotide triphosphate hydrolases"/>
    <property type="match status" value="1"/>
</dbReference>
<organism evidence="4 5">
    <name type="scientific">Collybiopsis confluens</name>
    <dbReference type="NCBI Taxonomy" id="2823264"/>
    <lineage>
        <taxon>Eukaryota</taxon>
        <taxon>Fungi</taxon>
        <taxon>Dikarya</taxon>
        <taxon>Basidiomycota</taxon>
        <taxon>Agaricomycotina</taxon>
        <taxon>Agaricomycetes</taxon>
        <taxon>Agaricomycetidae</taxon>
        <taxon>Agaricales</taxon>
        <taxon>Marasmiineae</taxon>
        <taxon>Omphalotaceae</taxon>
        <taxon>Collybiopsis</taxon>
    </lineage>
</organism>
<feature type="region of interest" description="Disordered" evidence="2">
    <location>
        <begin position="1"/>
        <end position="25"/>
    </location>
</feature>
<evidence type="ECO:0000313" key="5">
    <source>
        <dbReference type="Proteomes" id="UP000518752"/>
    </source>
</evidence>
<gene>
    <name evidence="4" type="ORF">D9757_005041</name>
</gene>
<feature type="compositionally biased region" description="Basic and acidic residues" evidence="2">
    <location>
        <begin position="564"/>
        <end position="577"/>
    </location>
</feature>
<evidence type="ECO:0000259" key="3">
    <source>
        <dbReference type="Pfam" id="PF01926"/>
    </source>
</evidence>
<feature type="domain" description="G" evidence="3">
    <location>
        <begin position="33"/>
        <end position="100"/>
    </location>
</feature>
<accession>A0A8H5HST9</accession>
<keyword evidence="5" id="KW-1185">Reference proteome</keyword>
<dbReference type="CDD" id="cd00882">
    <property type="entry name" value="Ras_like_GTPase"/>
    <property type="match status" value="1"/>
</dbReference>
<dbReference type="AlphaFoldDB" id="A0A8H5HST9"/>
<comment type="caution">
    <text evidence="4">The sequence shown here is derived from an EMBL/GenBank/DDBJ whole genome shotgun (WGS) entry which is preliminary data.</text>
</comment>
<protein>
    <recommendedName>
        <fullName evidence="3">G domain-containing protein</fullName>
    </recommendedName>
</protein>
<proteinExistence type="predicted"/>
<feature type="compositionally biased region" description="Basic and acidic residues" evidence="2">
    <location>
        <begin position="451"/>
        <end position="463"/>
    </location>
</feature>
<evidence type="ECO:0000256" key="2">
    <source>
        <dbReference type="SAM" id="MobiDB-lite"/>
    </source>
</evidence>
<dbReference type="Pfam" id="PF01926">
    <property type="entry name" value="MMR_HSR1"/>
    <property type="match status" value="1"/>
</dbReference>
<keyword evidence="1" id="KW-0175">Coiled coil</keyword>
<reference evidence="4 5" key="1">
    <citation type="journal article" date="2020" name="ISME J.">
        <title>Uncovering the hidden diversity of litter-decomposition mechanisms in mushroom-forming fungi.</title>
        <authorList>
            <person name="Floudas D."/>
            <person name="Bentzer J."/>
            <person name="Ahren D."/>
            <person name="Johansson T."/>
            <person name="Persson P."/>
            <person name="Tunlid A."/>
        </authorList>
    </citation>
    <scope>NUCLEOTIDE SEQUENCE [LARGE SCALE GENOMIC DNA]</scope>
    <source>
        <strain evidence="4 5">CBS 406.79</strain>
    </source>
</reference>
<feature type="compositionally biased region" description="Low complexity" evidence="2">
    <location>
        <begin position="465"/>
        <end position="475"/>
    </location>
</feature>
<dbReference type="SUPFAM" id="SSF52540">
    <property type="entry name" value="P-loop containing nucleoside triphosphate hydrolases"/>
    <property type="match status" value="1"/>
</dbReference>
<feature type="compositionally biased region" description="Basic and acidic residues" evidence="2">
    <location>
        <begin position="497"/>
        <end position="522"/>
    </location>
</feature>
<evidence type="ECO:0000313" key="4">
    <source>
        <dbReference type="EMBL" id="KAF5388966.1"/>
    </source>
</evidence>
<feature type="region of interest" description="Disordered" evidence="2">
    <location>
        <begin position="321"/>
        <end position="346"/>
    </location>
</feature>